<keyword evidence="3" id="KW-1185">Reference proteome</keyword>
<dbReference type="AlphaFoldDB" id="A0AAD7K1V2"/>
<evidence type="ECO:0000313" key="2">
    <source>
        <dbReference type="EMBL" id="KAJ7775146.1"/>
    </source>
</evidence>
<organism evidence="2 3">
    <name type="scientific">Mycena metata</name>
    <dbReference type="NCBI Taxonomy" id="1033252"/>
    <lineage>
        <taxon>Eukaryota</taxon>
        <taxon>Fungi</taxon>
        <taxon>Dikarya</taxon>
        <taxon>Basidiomycota</taxon>
        <taxon>Agaricomycotina</taxon>
        <taxon>Agaricomycetes</taxon>
        <taxon>Agaricomycetidae</taxon>
        <taxon>Agaricales</taxon>
        <taxon>Marasmiineae</taxon>
        <taxon>Mycenaceae</taxon>
        <taxon>Mycena</taxon>
    </lineage>
</organism>
<dbReference type="EMBL" id="JARKIB010000011">
    <property type="protein sequence ID" value="KAJ7775146.1"/>
    <property type="molecule type" value="Genomic_DNA"/>
</dbReference>
<dbReference type="Proteomes" id="UP001215598">
    <property type="component" value="Unassembled WGS sequence"/>
</dbReference>
<sequence>MTRTPLPARRPTSAKSHRVHRTIARRVRPSPRRSSNIFHTRRDSRDSFEFSDNEHENEPNYDQPDSPVKKPRVSYNWQDESTLVSSLLQDAPGGDPADPNLKLTALADSLQDPFTRAGTALLQNMAHTLQPAVQSVTVAHRTLDRRVDPGFVTGIIAFDDACKSFETLNIDEERILQNAFTATETRIKDLFARLEDAYAHRDRLWADLEAVLINTVDPAIAALAEIPATTERTIATLEKHAKSLAAKDDDGADKLRGVLAKFT</sequence>
<feature type="region of interest" description="Disordered" evidence="1">
    <location>
        <begin position="1"/>
        <end position="72"/>
    </location>
</feature>
<name>A0AAD7K1V2_9AGAR</name>
<protein>
    <submittedName>
        <fullName evidence="2">Uncharacterized protein</fullName>
    </submittedName>
</protein>
<accession>A0AAD7K1V2</accession>
<proteinExistence type="predicted"/>
<evidence type="ECO:0000256" key="1">
    <source>
        <dbReference type="SAM" id="MobiDB-lite"/>
    </source>
</evidence>
<feature type="compositionally biased region" description="Basic and acidic residues" evidence="1">
    <location>
        <begin position="40"/>
        <end position="58"/>
    </location>
</feature>
<comment type="caution">
    <text evidence="2">The sequence shown here is derived from an EMBL/GenBank/DDBJ whole genome shotgun (WGS) entry which is preliminary data.</text>
</comment>
<feature type="compositionally biased region" description="Basic residues" evidence="1">
    <location>
        <begin position="15"/>
        <end position="31"/>
    </location>
</feature>
<reference evidence="2" key="1">
    <citation type="submission" date="2023-03" db="EMBL/GenBank/DDBJ databases">
        <title>Massive genome expansion in bonnet fungi (Mycena s.s.) driven by repeated elements and novel gene families across ecological guilds.</title>
        <authorList>
            <consortium name="Lawrence Berkeley National Laboratory"/>
            <person name="Harder C.B."/>
            <person name="Miyauchi S."/>
            <person name="Viragh M."/>
            <person name="Kuo A."/>
            <person name="Thoen E."/>
            <person name="Andreopoulos B."/>
            <person name="Lu D."/>
            <person name="Skrede I."/>
            <person name="Drula E."/>
            <person name="Henrissat B."/>
            <person name="Morin E."/>
            <person name="Kohler A."/>
            <person name="Barry K."/>
            <person name="LaButti K."/>
            <person name="Morin E."/>
            <person name="Salamov A."/>
            <person name="Lipzen A."/>
            <person name="Mereny Z."/>
            <person name="Hegedus B."/>
            <person name="Baldrian P."/>
            <person name="Stursova M."/>
            <person name="Weitz H."/>
            <person name="Taylor A."/>
            <person name="Grigoriev I.V."/>
            <person name="Nagy L.G."/>
            <person name="Martin F."/>
            <person name="Kauserud H."/>
        </authorList>
    </citation>
    <scope>NUCLEOTIDE SEQUENCE</scope>
    <source>
        <strain evidence="2">CBHHK182m</strain>
    </source>
</reference>
<evidence type="ECO:0000313" key="3">
    <source>
        <dbReference type="Proteomes" id="UP001215598"/>
    </source>
</evidence>
<gene>
    <name evidence="2" type="ORF">B0H16DRAFT_1362591</name>
</gene>